<dbReference type="EMBL" id="CP096564">
    <property type="protein sequence ID" value="UPU46210.1"/>
    <property type="molecule type" value="Genomic_DNA"/>
</dbReference>
<dbReference type="InterPro" id="IPR023753">
    <property type="entry name" value="FAD/NAD-binding_dom"/>
</dbReference>
<keyword evidence="4" id="KW-0560">Oxidoreductase</keyword>
<accession>A0AB38RN68</accession>
<keyword evidence="3" id="KW-0274">FAD</keyword>
<evidence type="ECO:0000256" key="2">
    <source>
        <dbReference type="ARBA" id="ARBA00022630"/>
    </source>
</evidence>
<keyword evidence="6" id="KW-0614">Plasmid</keyword>
<dbReference type="GO" id="GO:0004174">
    <property type="term" value="F:electron-transferring-flavoprotein dehydrogenase activity"/>
    <property type="evidence" value="ECO:0007669"/>
    <property type="project" value="TreeGrafter"/>
</dbReference>
<evidence type="ECO:0000256" key="3">
    <source>
        <dbReference type="ARBA" id="ARBA00022827"/>
    </source>
</evidence>
<name>A0AB38RN68_RHOSG</name>
<dbReference type="AlphaFoldDB" id="A0AB38RN68"/>
<keyword evidence="7" id="KW-1185">Reference proteome</keyword>
<dbReference type="RefSeq" id="WP_064075393.1">
    <property type="nucleotide sequence ID" value="NZ_CP096564.1"/>
</dbReference>
<dbReference type="GO" id="GO:0005737">
    <property type="term" value="C:cytoplasm"/>
    <property type="evidence" value="ECO:0007669"/>
    <property type="project" value="TreeGrafter"/>
</dbReference>
<geneLocation type="plasmid" evidence="6 7">
    <name>pdjl-6-1</name>
</geneLocation>
<evidence type="ECO:0000256" key="4">
    <source>
        <dbReference type="ARBA" id="ARBA00023002"/>
    </source>
</evidence>
<dbReference type="InterPro" id="IPR036188">
    <property type="entry name" value="FAD/NAD-bd_sf"/>
</dbReference>
<dbReference type="Gene3D" id="3.50.50.100">
    <property type="match status" value="1"/>
</dbReference>
<dbReference type="PANTHER" id="PTHR43735">
    <property type="entry name" value="APOPTOSIS-INDUCING FACTOR 1"/>
    <property type="match status" value="1"/>
</dbReference>
<gene>
    <name evidence="6" type="ORF">M0639_29630</name>
</gene>
<keyword evidence="2" id="KW-0285">Flavoprotein</keyword>
<reference evidence="7" key="1">
    <citation type="journal article" date="2022" name="Environ. Microbiol.">
        <title>Functional analysis, diversity, and distribution of carbendazim hydrolases MheI and CbmA, responsible for the initial step in carbendazim degradation.</title>
        <authorList>
            <person name="Zhang M."/>
            <person name="Bai X."/>
            <person name="Li Q."/>
            <person name="Zhang L."/>
            <person name="Zhu Q."/>
            <person name="Gao S."/>
            <person name="Ke Z."/>
            <person name="Jiang M."/>
            <person name="Hu J."/>
            <person name="Qiu J."/>
            <person name="Hong Q."/>
        </authorList>
    </citation>
    <scope>NUCLEOTIDE SEQUENCE [LARGE SCALE GENOMIC DNA]</scope>
    <source>
        <strain evidence="7">djl-6</strain>
    </source>
</reference>
<protein>
    <submittedName>
        <fullName evidence="6">FAD-dependent oxidoreductase</fullName>
    </submittedName>
</protein>
<dbReference type="PRINTS" id="PR00368">
    <property type="entry name" value="FADPNR"/>
</dbReference>
<dbReference type="GO" id="GO:0050660">
    <property type="term" value="F:flavin adenine dinucleotide binding"/>
    <property type="evidence" value="ECO:0007669"/>
    <property type="project" value="TreeGrafter"/>
</dbReference>
<proteinExistence type="inferred from homology"/>
<evidence type="ECO:0000259" key="5">
    <source>
        <dbReference type="Pfam" id="PF07992"/>
    </source>
</evidence>
<comment type="similarity">
    <text evidence="1">Belongs to the FAD-dependent oxidoreductase family.</text>
</comment>
<dbReference type="Pfam" id="PF07992">
    <property type="entry name" value="Pyr_redox_2"/>
    <property type="match status" value="1"/>
</dbReference>
<organism evidence="6 7">
    <name type="scientific">Rhodococcus qingshengii JCM 15477</name>
    <dbReference type="NCBI Taxonomy" id="1303681"/>
    <lineage>
        <taxon>Bacteria</taxon>
        <taxon>Bacillati</taxon>
        <taxon>Actinomycetota</taxon>
        <taxon>Actinomycetes</taxon>
        <taxon>Mycobacteriales</taxon>
        <taxon>Nocardiaceae</taxon>
        <taxon>Rhodococcus</taxon>
        <taxon>Rhodococcus erythropolis group</taxon>
    </lineage>
</organism>
<dbReference type="PANTHER" id="PTHR43735:SF3">
    <property type="entry name" value="FERROPTOSIS SUPPRESSOR PROTEIN 1"/>
    <property type="match status" value="1"/>
</dbReference>
<dbReference type="PRINTS" id="PR00469">
    <property type="entry name" value="PNDRDTASEII"/>
</dbReference>
<evidence type="ECO:0000313" key="7">
    <source>
        <dbReference type="Proteomes" id="UP000831484"/>
    </source>
</evidence>
<dbReference type="SUPFAM" id="SSF51905">
    <property type="entry name" value="FAD/NAD(P)-binding domain"/>
    <property type="match status" value="1"/>
</dbReference>
<sequence>MKIVVVGAGYAGTIAANHLAKKLPDAELTVVNPRADFVERVRLHQQIAGTGSAATPLTSMLAETIHTVLGSVNKIGDGSLTLEDGASLDFDYLLLAVGSTVRAPAGTVPVGTWEGAQQSRAALAELPGGSVVTVVGGGLTGIEVVSEVAEARPDLRVRIVGEKIGASLSPGAQDRVRAELTRMGVDIVEDRVVDIDTSGGGGSGTIALRSGDRVDSDLTLWAIVADVPDLAARSGLDVTAEGRAVVDEYLRSVTDPRVFVVGDCAAVPGARFACATATPQGAHAAKVIVRTIKGRRLKRFSMGYVGQSLSLGRNGGLLQMCRRDDTPRRMYLTGRIAATSKESIVRYAKYGSRTAHYAWMPGGQSPKLTA</sequence>
<evidence type="ECO:0000313" key="6">
    <source>
        <dbReference type="EMBL" id="UPU46210.1"/>
    </source>
</evidence>
<dbReference type="Proteomes" id="UP000831484">
    <property type="component" value="Plasmid pdjl-6-1"/>
</dbReference>
<evidence type="ECO:0000256" key="1">
    <source>
        <dbReference type="ARBA" id="ARBA00006442"/>
    </source>
</evidence>
<feature type="domain" description="FAD/NAD(P)-binding" evidence="5">
    <location>
        <begin position="1"/>
        <end position="279"/>
    </location>
</feature>